<proteinExistence type="predicted"/>
<dbReference type="Proteomes" id="UP001596957">
    <property type="component" value="Unassembled WGS sequence"/>
</dbReference>
<gene>
    <name evidence="1" type="ORF">ACFQZP_30400</name>
</gene>
<sequence length="193" mass="21221">MGGRENSDEAYVTDLCDEVVGEHGLRQHRFEWLLGDAGSTGWQARLPIAGYWPGHRLAVKYRETQHDKATPFFDTPRRLTVSGVEQGQRALYAARRDVEIPAHGLRLLVIRPAYLDANSCGRLRRRDRTGDLQAVRGLLAAAQGTELTSLTSWASDEDWVVLARASGGGRTLPVRRRLRAGYLGGTAGGGERG</sequence>
<protein>
    <submittedName>
        <fullName evidence="1">Uncharacterized protein</fullName>
    </submittedName>
</protein>
<dbReference type="RefSeq" id="WP_381251443.1">
    <property type="nucleotide sequence ID" value="NZ_JBHTBI010000006.1"/>
</dbReference>
<evidence type="ECO:0000313" key="1">
    <source>
        <dbReference type="EMBL" id="MFD0285924.1"/>
    </source>
</evidence>
<evidence type="ECO:0000313" key="2">
    <source>
        <dbReference type="Proteomes" id="UP001596957"/>
    </source>
</evidence>
<dbReference type="EMBL" id="JBHTEC010000001">
    <property type="protein sequence ID" value="MFD0285924.1"/>
    <property type="molecule type" value="Genomic_DNA"/>
</dbReference>
<reference evidence="2" key="1">
    <citation type="journal article" date="2019" name="Int. J. Syst. Evol. Microbiol.">
        <title>The Global Catalogue of Microorganisms (GCM) 10K type strain sequencing project: providing services to taxonomists for standard genome sequencing and annotation.</title>
        <authorList>
            <consortium name="The Broad Institute Genomics Platform"/>
            <consortium name="The Broad Institute Genome Sequencing Center for Infectious Disease"/>
            <person name="Wu L."/>
            <person name="Ma J."/>
        </authorList>
    </citation>
    <scope>NUCLEOTIDE SEQUENCE [LARGE SCALE GENOMIC DNA]</scope>
    <source>
        <strain evidence="2">CGMCC 4.7198</strain>
    </source>
</reference>
<accession>A0ABW2VPW4</accession>
<name>A0ABW2VPW4_9ACTN</name>
<keyword evidence="2" id="KW-1185">Reference proteome</keyword>
<comment type="caution">
    <text evidence="1">The sequence shown here is derived from an EMBL/GenBank/DDBJ whole genome shotgun (WGS) entry which is preliminary data.</text>
</comment>
<organism evidence="1 2">
    <name type="scientific">Streptomyces lutosisoli</name>
    <dbReference type="NCBI Taxonomy" id="2665721"/>
    <lineage>
        <taxon>Bacteria</taxon>
        <taxon>Bacillati</taxon>
        <taxon>Actinomycetota</taxon>
        <taxon>Actinomycetes</taxon>
        <taxon>Kitasatosporales</taxon>
        <taxon>Streptomycetaceae</taxon>
        <taxon>Streptomyces</taxon>
    </lineage>
</organism>